<dbReference type="GO" id="GO:0016787">
    <property type="term" value="F:hydrolase activity"/>
    <property type="evidence" value="ECO:0007669"/>
    <property type="project" value="UniProtKB-KW"/>
</dbReference>
<name>A0A3A9VY46_9ACTN</name>
<dbReference type="Pfam" id="PF02126">
    <property type="entry name" value="PTE"/>
    <property type="match status" value="1"/>
</dbReference>
<dbReference type="Gene3D" id="3.20.20.140">
    <property type="entry name" value="Metal-dependent hydrolases"/>
    <property type="match status" value="1"/>
</dbReference>
<evidence type="ECO:0000256" key="4">
    <source>
        <dbReference type="PROSITE-ProRule" id="PRU00679"/>
    </source>
</evidence>
<dbReference type="Proteomes" id="UP000275024">
    <property type="component" value="Unassembled WGS sequence"/>
</dbReference>
<comment type="similarity">
    <text evidence="4">Belongs to the metallo-dependent hydrolases superfamily. Phosphotriesterase family.</text>
</comment>
<accession>A0A3A9VY46</accession>
<sequence>MPVHTVLGPIAPERLGPTSMHEHLLSDLSLWAKPPRELPPPGVPMGPELAAYLRWNALSLPRNLVLDDPDVAAAELRHARDAGASAVVELTLEGMGRRVDELPEISRRAGVHVCVGAGFYVEETMPPHVRGAGVDELTEILVAQLTDGVGASGIKPALLGEIGTSWPITPAEWRLVRAAGRAGARTGAAVYAHLSFRGAGGTAVLAALLDEGMPADRVVIGHLDERWDRGYHREIAQAGAVLGYDTFGSDFHYGSPALRNPTDAERLQMVEWLLSEGFGSRLIIGADVWTQANLHRNGGNGYDHLFRRIAPAITDLAGGDTTVVDTILVHHPRRLLDRP</sequence>
<keyword evidence="2" id="KW-0378">Hydrolase</keyword>
<dbReference type="GO" id="GO:0008270">
    <property type="term" value="F:zinc ion binding"/>
    <property type="evidence" value="ECO:0007669"/>
    <property type="project" value="InterPro"/>
</dbReference>
<evidence type="ECO:0000256" key="2">
    <source>
        <dbReference type="ARBA" id="ARBA00022801"/>
    </source>
</evidence>
<dbReference type="EMBL" id="RBDY01000021">
    <property type="protein sequence ID" value="RKN17758.1"/>
    <property type="molecule type" value="Genomic_DNA"/>
</dbReference>
<feature type="binding site" evidence="3">
    <location>
        <position position="21"/>
    </location>
    <ligand>
        <name>a divalent metal cation</name>
        <dbReference type="ChEBI" id="CHEBI:60240"/>
        <label>1</label>
    </ligand>
</feature>
<feature type="binding site" evidence="3">
    <location>
        <position position="161"/>
    </location>
    <ligand>
        <name>a divalent metal cation</name>
        <dbReference type="ChEBI" id="CHEBI:60240"/>
        <label>2</label>
    </ligand>
</feature>
<dbReference type="PANTHER" id="PTHR10819">
    <property type="entry name" value="PHOSPHOTRIESTERASE-RELATED"/>
    <property type="match status" value="1"/>
</dbReference>
<evidence type="ECO:0000313" key="8">
    <source>
        <dbReference type="Proteomes" id="UP000275024"/>
    </source>
</evidence>
<evidence type="ECO:0000256" key="1">
    <source>
        <dbReference type="ARBA" id="ARBA00022723"/>
    </source>
</evidence>
<feature type="binding site" evidence="3">
    <location>
        <position position="287"/>
    </location>
    <ligand>
        <name>a divalent metal cation</name>
        <dbReference type="ChEBI" id="CHEBI:60240"/>
        <label>1</label>
    </ligand>
</feature>
<feature type="binding site" evidence="3">
    <location>
        <position position="161"/>
    </location>
    <ligand>
        <name>a divalent metal cation</name>
        <dbReference type="ChEBI" id="CHEBI:60240"/>
        <label>1</label>
    </ligand>
</feature>
<dbReference type="PANTHER" id="PTHR10819:SF3">
    <property type="entry name" value="PHOSPHOTRIESTERASE-RELATED PROTEIN"/>
    <property type="match status" value="1"/>
</dbReference>
<dbReference type="AlphaFoldDB" id="A0A3A9VY46"/>
<comment type="caution">
    <text evidence="5">The sequence shown here is derived from an EMBL/GenBank/DDBJ whole genome shotgun (WGS) entry which is preliminary data.</text>
</comment>
<feature type="binding site" evidence="3">
    <location>
        <position position="193"/>
    </location>
    <ligand>
        <name>a divalent metal cation</name>
        <dbReference type="ChEBI" id="CHEBI:60240"/>
        <label>2</label>
    </ligand>
</feature>
<dbReference type="InterPro" id="IPR032466">
    <property type="entry name" value="Metal_Hydrolase"/>
</dbReference>
<gene>
    <name evidence="6" type="ORF">D7318_23205</name>
    <name evidence="5" type="ORF">D7319_23505</name>
</gene>
<dbReference type="RefSeq" id="WP_120699117.1">
    <property type="nucleotide sequence ID" value="NZ_RBDX01000023.1"/>
</dbReference>
<dbReference type="InterPro" id="IPR001559">
    <property type="entry name" value="Phosphotriesterase"/>
</dbReference>
<evidence type="ECO:0000313" key="6">
    <source>
        <dbReference type="EMBL" id="RKN17758.1"/>
    </source>
</evidence>
<comment type="caution">
    <text evidence="4">Lacks conserved residue(s) required for the propagation of feature annotation.</text>
</comment>
<evidence type="ECO:0000313" key="5">
    <source>
        <dbReference type="EMBL" id="RKN05935.1"/>
    </source>
</evidence>
<feature type="binding site" evidence="3">
    <location>
        <position position="23"/>
    </location>
    <ligand>
        <name>a divalent metal cation</name>
        <dbReference type="ChEBI" id="CHEBI:60240"/>
        <label>1</label>
    </ligand>
</feature>
<dbReference type="EMBL" id="RBDX01000023">
    <property type="protein sequence ID" value="RKN05935.1"/>
    <property type="molecule type" value="Genomic_DNA"/>
</dbReference>
<organism evidence="5 8">
    <name type="scientific">Streptomyces radicis</name>
    <dbReference type="NCBI Taxonomy" id="1750517"/>
    <lineage>
        <taxon>Bacteria</taxon>
        <taxon>Bacillati</taxon>
        <taxon>Actinomycetota</taxon>
        <taxon>Actinomycetes</taxon>
        <taxon>Kitasatosporales</taxon>
        <taxon>Streptomycetaceae</taxon>
        <taxon>Streptomyces</taxon>
    </lineage>
</organism>
<evidence type="ECO:0000313" key="7">
    <source>
        <dbReference type="Proteomes" id="UP000268652"/>
    </source>
</evidence>
<evidence type="ECO:0000256" key="3">
    <source>
        <dbReference type="PIRSR" id="PIRSR601559-52"/>
    </source>
</evidence>
<dbReference type="OrthoDB" id="9795018at2"/>
<dbReference type="SUPFAM" id="SSF51556">
    <property type="entry name" value="Metallo-dependent hydrolases"/>
    <property type="match status" value="1"/>
</dbReference>
<keyword evidence="7" id="KW-1185">Reference proteome</keyword>
<dbReference type="PROSITE" id="PS51347">
    <property type="entry name" value="PHOSPHOTRIESTERASE_2"/>
    <property type="match status" value="1"/>
</dbReference>
<proteinExistence type="inferred from homology"/>
<dbReference type="Proteomes" id="UP000268652">
    <property type="component" value="Unassembled WGS sequence"/>
</dbReference>
<comment type="cofactor">
    <cofactor evidence="3">
        <name>a divalent metal cation</name>
        <dbReference type="ChEBI" id="CHEBI:60240"/>
    </cofactor>
    <text evidence="3">Binds 2 divalent metal cations per subunit.</text>
</comment>
<reference evidence="7 8" key="1">
    <citation type="submission" date="2018-09" db="EMBL/GenBank/DDBJ databases">
        <title>Streptomyces sp. nov. DS1-2, an endophytic actinomycete isolated from roots of Dendrobium scabrilingue.</title>
        <authorList>
            <person name="Kuncharoen N."/>
            <person name="Kudo T."/>
            <person name="Ohkuma M."/>
            <person name="Yuki M."/>
            <person name="Tanasupawat S."/>
        </authorList>
    </citation>
    <scope>NUCLEOTIDE SEQUENCE [LARGE SCALE GENOMIC DNA]</scope>
    <source>
        <strain evidence="5 8">AZ1-7</strain>
        <strain evidence="6 7">DS1-2</strain>
    </source>
</reference>
<feature type="binding site" evidence="3">
    <location>
        <position position="222"/>
    </location>
    <ligand>
        <name>a divalent metal cation</name>
        <dbReference type="ChEBI" id="CHEBI:60240"/>
        <label>2</label>
    </ligand>
</feature>
<protein>
    <submittedName>
        <fullName evidence="5">Phosphotriesterase</fullName>
    </submittedName>
</protein>
<keyword evidence="1 3" id="KW-0479">Metal-binding</keyword>